<protein>
    <submittedName>
        <fullName evidence="6">Testicular acid phosphatase homolog</fullName>
    </submittedName>
</protein>
<evidence type="ECO:0000256" key="1">
    <source>
        <dbReference type="ARBA" id="ARBA00005375"/>
    </source>
</evidence>
<reference evidence="3 5" key="2">
    <citation type="submission" date="2018-11" db="EMBL/GenBank/DDBJ databases">
        <authorList>
            <consortium name="Pathogen Informatics"/>
        </authorList>
    </citation>
    <scope>NUCLEOTIDE SEQUENCE [LARGE SCALE GENOMIC DNA]</scope>
</reference>
<dbReference type="InterPro" id="IPR050645">
    <property type="entry name" value="Histidine_acid_phosphatase"/>
</dbReference>
<organism evidence="4 6">
    <name type="scientific">Dracunculus medinensis</name>
    <name type="common">Guinea worm</name>
    <dbReference type="NCBI Taxonomy" id="318479"/>
    <lineage>
        <taxon>Eukaryota</taxon>
        <taxon>Metazoa</taxon>
        <taxon>Ecdysozoa</taxon>
        <taxon>Nematoda</taxon>
        <taxon>Chromadorea</taxon>
        <taxon>Rhabditida</taxon>
        <taxon>Spirurina</taxon>
        <taxon>Dracunculoidea</taxon>
        <taxon>Dracunculidae</taxon>
        <taxon>Dracunculus</taxon>
    </lineage>
</organism>
<keyword evidence="5" id="KW-1185">Reference proteome</keyword>
<dbReference type="WBParaSite" id="DME_0000243701-mRNA-1">
    <property type="protein sequence ID" value="DME_0000243701-mRNA-1"/>
    <property type="gene ID" value="DME_0000243701"/>
</dbReference>
<evidence type="ECO:0000313" key="4">
    <source>
        <dbReference type="Proteomes" id="UP000038040"/>
    </source>
</evidence>
<dbReference type="STRING" id="318479.A0A0N4U6A1"/>
<dbReference type="SUPFAM" id="SSF53254">
    <property type="entry name" value="Phosphoglycerate mutase-like"/>
    <property type="match status" value="1"/>
</dbReference>
<gene>
    <name evidence="3" type="ORF">DME_LOCUS6797</name>
</gene>
<dbReference type="Proteomes" id="UP000038040">
    <property type="component" value="Unplaced"/>
</dbReference>
<keyword evidence="2" id="KW-0472">Membrane</keyword>
<keyword evidence="2" id="KW-1133">Transmembrane helix</keyword>
<proteinExistence type="inferred from homology"/>
<dbReference type="GO" id="GO:0016791">
    <property type="term" value="F:phosphatase activity"/>
    <property type="evidence" value="ECO:0007669"/>
    <property type="project" value="TreeGrafter"/>
</dbReference>
<dbReference type="AlphaFoldDB" id="A0A0N4U6A1"/>
<dbReference type="Proteomes" id="UP000274756">
    <property type="component" value="Unassembled WGS sequence"/>
</dbReference>
<accession>A0A0N4U6A1</accession>
<feature type="transmembrane region" description="Helical" evidence="2">
    <location>
        <begin position="294"/>
        <end position="313"/>
    </location>
</feature>
<name>A0A0N4U6A1_DRAME</name>
<sequence>MLIFPTDDKDIRESFFVEPSEITNDGIMQEYLLGEELKELYGHFIGKYYQPSELRVITGVDNRTIVSALAVLASLLRPVGRQIWNENLPWQPIAIHTNEILDQVAFQFYNFSNEFCSPPSSFGVFDSCPNLREKLKQSEGYTTLLQRDANFKQWLSNMTGLTLSDLFFYQTVLDELIIRHNLKGLFLPEWANGDHYSEIFSKKKLRLHVDFIKLFIDDAGALLLDLFSSSIDDIIHNRTSNKSFLYSGHDSNLITFGMYLNLIQFTELPPYASYMAIEHHLAEGEDIIKGAKDVIIILLIILNVVLMFICSAFKRRINMVTDPEQSHLLRATSRRQK</sequence>
<evidence type="ECO:0000256" key="2">
    <source>
        <dbReference type="SAM" id="Phobius"/>
    </source>
</evidence>
<dbReference type="OrthoDB" id="10257284at2759"/>
<dbReference type="InterPro" id="IPR029033">
    <property type="entry name" value="His_PPase_superfam"/>
</dbReference>
<dbReference type="PANTHER" id="PTHR11567:SF171">
    <property type="entry name" value="ACID PHOSPHATASE FAMILY"/>
    <property type="match status" value="1"/>
</dbReference>
<evidence type="ECO:0000313" key="6">
    <source>
        <dbReference type="WBParaSite" id="DME_0000243701-mRNA-1"/>
    </source>
</evidence>
<dbReference type="Gene3D" id="3.40.50.1240">
    <property type="entry name" value="Phosphoglycerate mutase-like"/>
    <property type="match status" value="1"/>
</dbReference>
<dbReference type="EMBL" id="UYYG01001157">
    <property type="protein sequence ID" value="VDN56824.1"/>
    <property type="molecule type" value="Genomic_DNA"/>
</dbReference>
<dbReference type="PANTHER" id="PTHR11567">
    <property type="entry name" value="ACID PHOSPHATASE-RELATED"/>
    <property type="match status" value="1"/>
</dbReference>
<evidence type="ECO:0000313" key="3">
    <source>
        <dbReference type="EMBL" id="VDN56824.1"/>
    </source>
</evidence>
<comment type="similarity">
    <text evidence="1">Belongs to the histidine acid phosphatase family.</text>
</comment>
<keyword evidence="2" id="KW-0812">Transmembrane</keyword>
<evidence type="ECO:0000313" key="5">
    <source>
        <dbReference type="Proteomes" id="UP000274756"/>
    </source>
</evidence>
<dbReference type="InterPro" id="IPR000560">
    <property type="entry name" value="His_Pase_clade-2"/>
</dbReference>
<dbReference type="Pfam" id="PF00328">
    <property type="entry name" value="His_Phos_2"/>
    <property type="match status" value="1"/>
</dbReference>
<reference evidence="6" key="1">
    <citation type="submission" date="2017-02" db="UniProtKB">
        <authorList>
            <consortium name="WormBaseParasite"/>
        </authorList>
    </citation>
    <scope>IDENTIFICATION</scope>
</reference>